<accession>A0ABD0UK68</accession>
<reference evidence="2 3" key="1">
    <citation type="journal article" date="2024" name="Plant Biotechnol. J.">
        <title>Dendrobium thyrsiflorum genome and its molecular insights into genes involved in important horticultural traits.</title>
        <authorList>
            <person name="Chen B."/>
            <person name="Wang J.Y."/>
            <person name="Zheng P.J."/>
            <person name="Li K.L."/>
            <person name="Liang Y.M."/>
            <person name="Chen X.F."/>
            <person name="Zhang C."/>
            <person name="Zhao X."/>
            <person name="He X."/>
            <person name="Zhang G.Q."/>
            <person name="Liu Z.J."/>
            <person name="Xu Q."/>
        </authorList>
    </citation>
    <scope>NUCLEOTIDE SEQUENCE [LARGE SCALE GENOMIC DNA]</scope>
    <source>
        <strain evidence="2">GZMU011</strain>
    </source>
</reference>
<feature type="region of interest" description="Disordered" evidence="1">
    <location>
        <begin position="64"/>
        <end position="101"/>
    </location>
</feature>
<dbReference type="InterPro" id="IPR053115">
    <property type="entry name" value="CDK_inhibitor"/>
</dbReference>
<evidence type="ECO:0000256" key="1">
    <source>
        <dbReference type="SAM" id="MobiDB-lite"/>
    </source>
</evidence>
<organism evidence="2 3">
    <name type="scientific">Dendrobium thyrsiflorum</name>
    <name type="common">Pinecone-like raceme dendrobium</name>
    <name type="synonym">Orchid</name>
    <dbReference type="NCBI Taxonomy" id="117978"/>
    <lineage>
        <taxon>Eukaryota</taxon>
        <taxon>Viridiplantae</taxon>
        <taxon>Streptophyta</taxon>
        <taxon>Embryophyta</taxon>
        <taxon>Tracheophyta</taxon>
        <taxon>Spermatophyta</taxon>
        <taxon>Magnoliopsida</taxon>
        <taxon>Liliopsida</taxon>
        <taxon>Asparagales</taxon>
        <taxon>Orchidaceae</taxon>
        <taxon>Epidendroideae</taxon>
        <taxon>Malaxideae</taxon>
        <taxon>Dendrobiinae</taxon>
        <taxon>Dendrobium</taxon>
    </lineage>
</organism>
<dbReference type="PANTHER" id="PTHR35162:SF2">
    <property type="entry name" value="OS08G0516600 PROTEIN"/>
    <property type="match status" value="1"/>
</dbReference>
<evidence type="ECO:0000313" key="2">
    <source>
        <dbReference type="EMBL" id="KAL0910618.1"/>
    </source>
</evidence>
<feature type="compositionally biased region" description="Basic residues" evidence="1">
    <location>
        <begin position="86"/>
        <end position="96"/>
    </location>
</feature>
<name>A0ABD0UK68_DENTH</name>
<dbReference type="EMBL" id="JANQDX010000016">
    <property type="protein sequence ID" value="KAL0910618.1"/>
    <property type="molecule type" value="Genomic_DNA"/>
</dbReference>
<protein>
    <submittedName>
        <fullName evidence="2">Uncharacterized protein</fullName>
    </submittedName>
</protein>
<proteinExistence type="predicted"/>
<dbReference type="PANTHER" id="PTHR35162">
    <property type="entry name" value="OS08G0516600 PROTEIN"/>
    <property type="match status" value="1"/>
</dbReference>
<evidence type="ECO:0000313" key="3">
    <source>
        <dbReference type="Proteomes" id="UP001552299"/>
    </source>
</evidence>
<comment type="caution">
    <text evidence="2">The sequence shown here is derived from an EMBL/GenBank/DDBJ whole genome shotgun (WGS) entry which is preliminary data.</text>
</comment>
<sequence>MESRYAPNFLSFGLSSSSSSSSSLMEFKLFVFVDELPELAPIGTSKGETNKKAVAMAEAAVEEDGAVTPKTDESRLKPALVCPPAPRKRRPTKRKFMAAGPPPQGFFSVPKDLASVFLAVPNKKSFLPLPIVFPASNSLMRTDEPSSIKKV</sequence>
<keyword evidence="3" id="KW-1185">Reference proteome</keyword>
<gene>
    <name evidence="2" type="ORF">M5K25_021618</name>
</gene>
<dbReference type="AlphaFoldDB" id="A0ABD0UK68"/>
<dbReference type="Proteomes" id="UP001552299">
    <property type="component" value="Unassembled WGS sequence"/>
</dbReference>